<evidence type="ECO:0000256" key="2">
    <source>
        <dbReference type="ARBA" id="ARBA00004798"/>
    </source>
</evidence>
<keyword evidence="15" id="KW-1185">Reference proteome</keyword>
<feature type="active site" description="Phosphoserine intermediate" evidence="9">
    <location>
        <position position="61"/>
    </location>
</feature>
<evidence type="ECO:0000313" key="14">
    <source>
        <dbReference type="EMBL" id="KII70191.1"/>
    </source>
</evidence>
<dbReference type="NCBIfam" id="TIGR01307">
    <property type="entry name" value="pgm_bpd_ind"/>
    <property type="match status" value="1"/>
</dbReference>
<evidence type="ECO:0000259" key="13">
    <source>
        <dbReference type="Pfam" id="PF06415"/>
    </source>
</evidence>
<feature type="binding site" evidence="10">
    <location>
        <position position="185"/>
    </location>
    <ligand>
        <name>substrate</name>
    </ligand>
</feature>
<dbReference type="PIRSF" id="PIRSF001492">
    <property type="entry name" value="IPGAM"/>
    <property type="match status" value="1"/>
</dbReference>
<dbReference type="InterPro" id="IPR011258">
    <property type="entry name" value="BPG-indep_PGM_N"/>
</dbReference>
<dbReference type="OrthoDB" id="1886626at2759"/>
<dbReference type="Gene3D" id="3.40.720.10">
    <property type="entry name" value="Alkaline Phosphatase, subunit A"/>
    <property type="match status" value="1"/>
</dbReference>
<evidence type="ECO:0000256" key="11">
    <source>
        <dbReference type="PIRSR" id="PIRSR001492-3"/>
    </source>
</evidence>
<feature type="binding site" evidence="11">
    <location>
        <position position="441"/>
    </location>
    <ligand>
        <name>Mn(2+)</name>
        <dbReference type="ChEBI" id="CHEBI:29035"/>
        <label>2</label>
    </ligand>
</feature>
<dbReference type="GO" id="GO:0004619">
    <property type="term" value="F:phosphoglycerate mutase activity"/>
    <property type="evidence" value="ECO:0007669"/>
    <property type="project" value="UniProtKB-EC"/>
</dbReference>
<dbReference type="HAMAP" id="MF_01038">
    <property type="entry name" value="GpmI"/>
    <property type="match status" value="1"/>
</dbReference>
<dbReference type="Pfam" id="PF01676">
    <property type="entry name" value="Metalloenzyme"/>
    <property type="match status" value="1"/>
</dbReference>
<dbReference type="InterPro" id="IPR005995">
    <property type="entry name" value="Pgm_bpd_ind"/>
</dbReference>
<keyword evidence="8" id="KW-0413">Isomerase</keyword>
<evidence type="ECO:0000256" key="9">
    <source>
        <dbReference type="PIRSR" id="PIRSR001492-1"/>
    </source>
</evidence>
<dbReference type="EMBL" id="JWZT01002159">
    <property type="protein sequence ID" value="KII70191.1"/>
    <property type="molecule type" value="Genomic_DNA"/>
</dbReference>
<feature type="binding site" evidence="10">
    <location>
        <position position="191"/>
    </location>
    <ligand>
        <name>substrate</name>
    </ligand>
</feature>
<proteinExistence type="inferred from homology"/>
<evidence type="ECO:0000256" key="7">
    <source>
        <dbReference type="ARBA" id="ARBA00023211"/>
    </source>
</evidence>
<feature type="domain" description="BPG-independent PGAM N-terminal" evidence="13">
    <location>
        <begin position="81"/>
        <end position="297"/>
    </location>
</feature>
<name>A0A0C2MSB4_THEKT</name>
<feature type="binding site" evidence="11">
    <location>
        <position position="459"/>
    </location>
    <ligand>
        <name>Mn(2+)</name>
        <dbReference type="ChEBI" id="CHEBI:29035"/>
        <label>1</label>
    </ligand>
</feature>
<feature type="binding site" evidence="11">
    <location>
        <position position="404"/>
    </location>
    <ligand>
        <name>Mn(2+)</name>
        <dbReference type="ChEBI" id="CHEBI:29035"/>
        <label>1</label>
    </ligand>
</feature>
<dbReference type="InterPro" id="IPR017850">
    <property type="entry name" value="Alkaline_phosphatase_core_sf"/>
</dbReference>
<evidence type="ECO:0000256" key="6">
    <source>
        <dbReference type="ARBA" id="ARBA00023152"/>
    </source>
</evidence>
<organism evidence="14 15">
    <name type="scientific">Thelohanellus kitauei</name>
    <name type="common">Myxosporean</name>
    <dbReference type="NCBI Taxonomy" id="669202"/>
    <lineage>
        <taxon>Eukaryota</taxon>
        <taxon>Metazoa</taxon>
        <taxon>Cnidaria</taxon>
        <taxon>Myxozoa</taxon>
        <taxon>Myxosporea</taxon>
        <taxon>Bivalvulida</taxon>
        <taxon>Platysporina</taxon>
        <taxon>Myxobolidae</taxon>
        <taxon>Thelohanellus</taxon>
    </lineage>
</organism>
<evidence type="ECO:0000256" key="5">
    <source>
        <dbReference type="ARBA" id="ARBA00022723"/>
    </source>
</evidence>
<dbReference type="InterPro" id="IPR036646">
    <property type="entry name" value="PGAM_B_sf"/>
</dbReference>
<comment type="similarity">
    <text evidence="3">Belongs to the BPG-independent phosphoglycerate mutase family.</text>
</comment>
<sequence>MPTKEKVCLIVIDGWGVREESHGNAILAAHTPNMDRLMKNSILLEACEENVGLPKGLVGNSDVGHTNIGAGRIVLQNVLRINKELHTGDILKNESFTKACQRAKSTSGGRIHLIGLCSDGGVHAHIDHILKIAETCKALGVGDCYLHCITDGRDTSPTSGVNYIDQIISTFKNNGYGKLSTVVGRYYAMDRDKRFERTKIAFDAFCYGVGTQTTEDKIIDLVRASYAKGKQHTDEYLTPFVFGDASYRIKPNDTVLFLNYRSDRMRQIVTCLGIKPPRDDCKVPENLEIFCMTEYDKTYTFKMLFPPIVPPNTLAEWLSKHKVPQLHVAESEKYPHVTFFFNGGIEIKYELEDHVFIDSPKVKTYDLQPEMSVYEVGAAVVKGIESQKYSFVVVNLAPPDMVGHTGVYEATVLACEATDVVIGQISKACEKFGFTLMVTSDHGNADQMYDENDKPFTAHSFYPVPLTITKGHKLAYPSDRKPALCDVAPTILDVMGLPCPPEFEGRSLLAH</sequence>
<dbReference type="AlphaFoldDB" id="A0A0C2MSB4"/>
<evidence type="ECO:0000256" key="1">
    <source>
        <dbReference type="ARBA" id="ARBA00001936"/>
    </source>
</evidence>
<keyword evidence="5 11" id="KW-0479">Metal-binding</keyword>
<dbReference type="EC" id="5.4.2.12" evidence="4"/>
<dbReference type="InterPro" id="IPR006124">
    <property type="entry name" value="Metalloenzyme"/>
</dbReference>
<dbReference type="Gene3D" id="3.40.1450.10">
    <property type="entry name" value="BPG-independent phosphoglycerate mutase, domain B"/>
    <property type="match status" value="1"/>
</dbReference>
<evidence type="ECO:0000313" key="15">
    <source>
        <dbReference type="Proteomes" id="UP000031668"/>
    </source>
</evidence>
<evidence type="ECO:0000256" key="8">
    <source>
        <dbReference type="ARBA" id="ARBA00023235"/>
    </source>
</evidence>
<dbReference type="FunFam" id="3.40.1450.10:FF:000002">
    <property type="entry name" value="2,3-bisphosphoglycerate-independent phosphoglycerate mutase"/>
    <property type="match status" value="1"/>
</dbReference>
<keyword evidence="7 11" id="KW-0464">Manganese</keyword>
<feature type="domain" description="Metalloenzyme" evidence="12">
    <location>
        <begin position="6"/>
        <end position="497"/>
    </location>
</feature>
<reference evidence="14 15" key="1">
    <citation type="journal article" date="2014" name="Genome Biol. Evol.">
        <title>The genome of the myxosporean Thelohanellus kitauei shows adaptations to nutrient acquisition within its fish host.</title>
        <authorList>
            <person name="Yang Y."/>
            <person name="Xiong J."/>
            <person name="Zhou Z."/>
            <person name="Huo F."/>
            <person name="Miao W."/>
            <person name="Ran C."/>
            <person name="Liu Y."/>
            <person name="Zhang J."/>
            <person name="Feng J."/>
            <person name="Wang M."/>
            <person name="Wang M."/>
            <person name="Wang L."/>
            <person name="Yao B."/>
        </authorList>
    </citation>
    <scope>NUCLEOTIDE SEQUENCE [LARGE SCALE GENOMIC DNA]</scope>
    <source>
        <strain evidence="14">Wuqing</strain>
    </source>
</reference>
<comment type="caution">
    <text evidence="14">The sequence shown here is derived from an EMBL/GenBank/DDBJ whole genome shotgun (WGS) entry which is preliminary data.</text>
</comment>
<feature type="binding site" evidence="10">
    <location>
        <begin position="153"/>
        <end position="154"/>
    </location>
    <ligand>
        <name>substrate</name>
    </ligand>
</feature>
<dbReference type="Proteomes" id="UP000031668">
    <property type="component" value="Unassembled WGS sequence"/>
</dbReference>
<evidence type="ECO:0000259" key="12">
    <source>
        <dbReference type="Pfam" id="PF01676"/>
    </source>
</evidence>
<accession>A0A0C2MSB4</accession>
<evidence type="ECO:0000256" key="10">
    <source>
        <dbReference type="PIRSR" id="PIRSR001492-2"/>
    </source>
</evidence>
<feature type="binding site" evidence="10">
    <location>
        <position position="333"/>
    </location>
    <ligand>
        <name>substrate</name>
    </ligand>
</feature>
<feature type="binding site" evidence="11">
    <location>
        <position position="13"/>
    </location>
    <ligand>
        <name>Mn(2+)</name>
        <dbReference type="ChEBI" id="CHEBI:29035"/>
        <label>2</label>
    </ligand>
</feature>
<comment type="cofactor">
    <cofactor evidence="1">
        <name>Mn(2+)</name>
        <dbReference type="ChEBI" id="CHEBI:29035"/>
    </cofactor>
</comment>
<dbReference type="GO" id="GO:0006007">
    <property type="term" value="P:glucose catabolic process"/>
    <property type="evidence" value="ECO:0007669"/>
    <property type="project" value="InterPro"/>
</dbReference>
<dbReference type="SUPFAM" id="SSF64158">
    <property type="entry name" value="2,3-Bisphosphoglycerate-independent phosphoglycerate mutase, substrate-binding domain"/>
    <property type="match status" value="1"/>
</dbReference>
<dbReference type="GO" id="GO:0006096">
    <property type="term" value="P:glycolytic process"/>
    <property type="evidence" value="ECO:0007669"/>
    <property type="project" value="UniProtKB-UniPathway"/>
</dbReference>
<dbReference type="PANTHER" id="PTHR31637">
    <property type="entry name" value="2,3-BISPHOSPHOGLYCERATE-INDEPENDENT PHOSPHOGLYCERATE MUTASE"/>
    <property type="match status" value="1"/>
</dbReference>
<feature type="binding site" evidence="10">
    <location>
        <position position="123"/>
    </location>
    <ligand>
        <name>substrate</name>
    </ligand>
</feature>
<evidence type="ECO:0000256" key="4">
    <source>
        <dbReference type="ARBA" id="ARBA00012026"/>
    </source>
</evidence>
<dbReference type="GO" id="GO:0005737">
    <property type="term" value="C:cytoplasm"/>
    <property type="evidence" value="ECO:0007669"/>
    <property type="project" value="InterPro"/>
</dbReference>
<dbReference type="GO" id="GO:0030145">
    <property type="term" value="F:manganese ion binding"/>
    <property type="evidence" value="ECO:0007669"/>
    <property type="project" value="InterPro"/>
</dbReference>
<dbReference type="SUPFAM" id="SSF53649">
    <property type="entry name" value="Alkaline phosphatase-like"/>
    <property type="match status" value="1"/>
</dbReference>
<gene>
    <name evidence="14" type="ORF">RF11_01646</name>
</gene>
<dbReference type="OMA" id="FMDGRDT"/>
<keyword evidence="6" id="KW-0324">Glycolysis</keyword>
<dbReference type="CDD" id="cd16010">
    <property type="entry name" value="iPGM"/>
    <property type="match status" value="1"/>
</dbReference>
<dbReference type="PANTHER" id="PTHR31637:SF0">
    <property type="entry name" value="2,3-BISPHOSPHOGLYCERATE-INDEPENDENT PHOSPHOGLYCERATE MUTASE"/>
    <property type="match status" value="1"/>
</dbReference>
<dbReference type="Pfam" id="PF06415">
    <property type="entry name" value="iPGM_N"/>
    <property type="match status" value="1"/>
</dbReference>
<feature type="binding site" evidence="10">
    <location>
        <begin position="261"/>
        <end position="264"/>
    </location>
    <ligand>
        <name>substrate</name>
    </ligand>
</feature>
<evidence type="ECO:0000256" key="3">
    <source>
        <dbReference type="ARBA" id="ARBA00008819"/>
    </source>
</evidence>
<feature type="binding site" evidence="11">
    <location>
        <position position="442"/>
    </location>
    <ligand>
        <name>Mn(2+)</name>
        <dbReference type="ChEBI" id="CHEBI:29035"/>
        <label>2</label>
    </ligand>
</feature>
<feature type="binding site" evidence="11">
    <location>
        <position position="61"/>
    </location>
    <ligand>
        <name>Mn(2+)</name>
        <dbReference type="ChEBI" id="CHEBI:29035"/>
        <label>2</label>
    </ligand>
</feature>
<comment type="pathway">
    <text evidence="2">Carbohydrate degradation; glycolysis; pyruvate from D-glyceraldehyde 3-phosphate: step 3/5.</text>
</comment>
<dbReference type="UniPathway" id="UPA00109">
    <property type="reaction ID" value="UER00186"/>
</dbReference>
<protein>
    <recommendedName>
        <fullName evidence="4">phosphoglycerate mutase (2,3-diphosphoglycerate-independent)</fullName>
        <ecNumber evidence="4">5.4.2.12</ecNumber>
    </recommendedName>
</protein>
<feature type="binding site" evidence="11">
    <location>
        <position position="400"/>
    </location>
    <ligand>
        <name>Mn(2+)</name>
        <dbReference type="ChEBI" id="CHEBI:29035"/>
        <label>1</label>
    </ligand>
</feature>